<reference evidence="6" key="1">
    <citation type="submission" date="2020-06" db="EMBL/GenBank/DDBJ databases">
        <authorList>
            <person name="Li T."/>
            <person name="Hu X."/>
            <person name="Zhang T."/>
            <person name="Song X."/>
            <person name="Zhang H."/>
            <person name="Dai N."/>
            <person name="Sheng W."/>
            <person name="Hou X."/>
            <person name="Wei L."/>
        </authorList>
    </citation>
    <scope>NUCLEOTIDE SEQUENCE</scope>
    <source>
        <strain evidence="6">G02</strain>
        <tissue evidence="6">Leaf</tissue>
    </source>
</reference>
<comment type="caution">
    <text evidence="6">The sequence shown here is derived from an EMBL/GenBank/DDBJ whole genome shotgun (WGS) entry which is preliminary data.</text>
</comment>
<feature type="domain" description="Reverse transcriptase Ty1/copia-type" evidence="2">
    <location>
        <begin position="589"/>
        <end position="709"/>
    </location>
</feature>
<keyword evidence="1" id="KW-0378">Hydrolase</keyword>
<proteinExistence type="predicted"/>
<dbReference type="Pfam" id="PF13976">
    <property type="entry name" value="gag_pre-integrs"/>
    <property type="match status" value="1"/>
</dbReference>
<dbReference type="InterPro" id="IPR013103">
    <property type="entry name" value="RVT_2"/>
</dbReference>
<evidence type="ECO:0000259" key="4">
    <source>
        <dbReference type="Pfam" id="PF22936"/>
    </source>
</evidence>
<dbReference type="EMBL" id="JACGWJ010000012">
    <property type="protein sequence ID" value="KAL0385037.1"/>
    <property type="molecule type" value="Genomic_DNA"/>
</dbReference>
<dbReference type="InterPro" id="IPR043502">
    <property type="entry name" value="DNA/RNA_pol_sf"/>
</dbReference>
<feature type="domain" description="Retroviral polymerase SH3-like" evidence="5">
    <location>
        <begin position="433"/>
        <end position="494"/>
    </location>
</feature>
<dbReference type="InterPro" id="IPR057670">
    <property type="entry name" value="SH3_retrovirus"/>
</dbReference>
<dbReference type="SUPFAM" id="SSF56672">
    <property type="entry name" value="DNA/RNA polymerases"/>
    <property type="match status" value="1"/>
</dbReference>
<evidence type="ECO:0000256" key="1">
    <source>
        <dbReference type="ARBA" id="ARBA00022750"/>
    </source>
</evidence>
<keyword evidence="1" id="KW-0064">Aspartyl protease</keyword>
<keyword evidence="1" id="KW-0645">Protease</keyword>
<dbReference type="CDD" id="cd09272">
    <property type="entry name" value="RNase_HI_RT_Ty1"/>
    <property type="match status" value="1"/>
</dbReference>
<feature type="domain" description="GAG-pre-integrase" evidence="3">
    <location>
        <begin position="319"/>
        <end position="386"/>
    </location>
</feature>
<evidence type="ECO:0000313" key="6">
    <source>
        <dbReference type="EMBL" id="KAL0385037.1"/>
    </source>
</evidence>
<reference evidence="6" key="2">
    <citation type="journal article" date="2024" name="Plant">
        <title>Genomic evolution and insights into agronomic trait innovations of Sesamum species.</title>
        <authorList>
            <person name="Miao H."/>
            <person name="Wang L."/>
            <person name="Qu L."/>
            <person name="Liu H."/>
            <person name="Sun Y."/>
            <person name="Le M."/>
            <person name="Wang Q."/>
            <person name="Wei S."/>
            <person name="Zheng Y."/>
            <person name="Lin W."/>
            <person name="Duan Y."/>
            <person name="Cao H."/>
            <person name="Xiong S."/>
            <person name="Wang X."/>
            <person name="Wei L."/>
            <person name="Li C."/>
            <person name="Ma Q."/>
            <person name="Ju M."/>
            <person name="Zhao R."/>
            <person name="Li G."/>
            <person name="Mu C."/>
            <person name="Tian Q."/>
            <person name="Mei H."/>
            <person name="Zhang T."/>
            <person name="Gao T."/>
            <person name="Zhang H."/>
        </authorList>
    </citation>
    <scope>NUCLEOTIDE SEQUENCE</scope>
    <source>
        <strain evidence="6">G02</strain>
    </source>
</reference>
<organism evidence="6">
    <name type="scientific">Sesamum radiatum</name>
    <name type="common">Black benniseed</name>
    <dbReference type="NCBI Taxonomy" id="300843"/>
    <lineage>
        <taxon>Eukaryota</taxon>
        <taxon>Viridiplantae</taxon>
        <taxon>Streptophyta</taxon>
        <taxon>Embryophyta</taxon>
        <taxon>Tracheophyta</taxon>
        <taxon>Spermatophyta</taxon>
        <taxon>Magnoliopsida</taxon>
        <taxon>eudicotyledons</taxon>
        <taxon>Gunneridae</taxon>
        <taxon>Pentapetalae</taxon>
        <taxon>asterids</taxon>
        <taxon>lamiids</taxon>
        <taxon>Lamiales</taxon>
        <taxon>Pedaliaceae</taxon>
        <taxon>Sesamum</taxon>
    </lineage>
</organism>
<dbReference type="Pfam" id="PF07727">
    <property type="entry name" value="RVT_2"/>
    <property type="match status" value="1"/>
</dbReference>
<dbReference type="Pfam" id="PF22936">
    <property type="entry name" value="Pol_BBD"/>
    <property type="match status" value="1"/>
</dbReference>
<gene>
    <name evidence="6" type="ORF">Sradi_2898000</name>
</gene>
<dbReference type="Pfam" id="PF14223">
    <property type="entry name" value="Retrotran_gag_2"/>
    <property type="match status" value="1"/>
</dbReference>
<accession>A0AAW2RXT4</accession>
<dbReference type="InterPro" id="IPR054722">
    <property type="entry name" value="PolX-like_BBD"/>
</dbReference>
<dbReference type="AlphaFoldDB" id="A0AAW2RXT4"/>
<feature type="domain" description="Retrovirus-related Pol polyprotein from transposon TNT 1-94-like beta-barrel" evidence="4">
    <location>
        <begin position="212"/>
        <end position="292"/>
    </location>
</feature>
<sequence length="892" mass="101056">MATLSRTLPDLSKLEPLDGTNFKRWSQKLLIFFEQLDVDYVLFTNPPENPQLTSDTTTAIVSATQTETNRTNDDQKVKYERDNKTVRGHLLNHMSNTLFDLFVNQKSAKEIWETLETRYGGDDAGRKKYVVGKWLQFHMTDDKPIMDQVHEYENLVADVLSEAYQCYQRKDQQKPNHKQHAQTTPQVNLAETEEVIAAVVVEANLVENKSDWILDTGASKHFCSNKELFQELKEAADGECVYMGNSATAGVLGKGKVLLKLTSGKTLALQDVLYVPSLRRNLISGSLLNKVGLKIVLEADKVIITKNGDFIGKGYLADGLFVLNTMPFVSNKSISNSAYIVETVNIWHGRLGHVNFDSVKRLKSMNLIDISEADKCSKCSVCVESKFVRKPFKPVTQRCTELLELIHSDLADFKKHTSKGFAPNLSYLKVWGCLAKVAYPDFRKSNIGPKTFDCVFIGYAQNSAAYRFMCLLDNSFCEARNAEFFELIFPFNKMHDSLAETSNNLDTSSSSITTIDEIRRSKRQRIERSFGPDFLTAFIVQDLDRINDHVVSAYLVEEDPKTYVEAITSIDSGFWKEAIKNELDSIMTNHTWDLVDLPIGSKPIKCKWIFKKKIKPDGSIDKFKARLVVVGYTQKEGVDYFDTYSPVTKIATIRTLVAISAINGLMIHQMDVKTAFLNGDLEEEIYMEQPEGFIVPGLERKSHYIEKILKKFGCHDEIPVRTPYDPSACLKKNKGDSVSQADYAKIIGSVMFLMNYTRPDIAYAVSRLSRYTHNPNKDHWDALRRLLRYLKGQEAEWLRNLVGDVPLWGSSVPVSLHCDSQAAIGIAKNYAYNGKRRHIRIRHGAVKELLKGGIISLEYVRSERNLADPLTKGLTRRIILETSRAMGLKPLE</sequence>
<evidence type="ECO:0000259" key="3">
    <source>
        <dbReference type="Pfam" id="PF13976"/>
    </source>
</evidence>
<protein>
    <submittedName>
        <fullName evidence="6">Retrovirus-related Pol polyprotein from transposon TNT 1-94</fullName>
    </submittedName>
</protein>
<dbReference type="Pfam" id="PF25597">
    <property type="entry name" value="SH3_retrovirus"/>
    <property type="match status" value="1"/>
</dbReference>
<evidence type="ECO:0000259" key="5">
    <source>
        <dbReference type="Pfam" id="PF25597"/>
    </source>
</evidence>
<dbReference type="PANTHER" id="PTHR47592">
    <property type="entry name" value="PBF68 PROTEIN"/>
    <property type="match status" value="1"/>
</dbReference>
<evidence type="ECO:0000259" key="2">
    <source>
        <dbReference type="Pfam" id="PF07727"/>
    </source>
</evidence>
<dbReference type="GO" id="GO:0004190">
    <property type="term" value="F:aspartic-type endopeptidase activity"/>
    <property type="evidence" value="ECO:0007669"/>
    <property type="project" value="UniProtKB-KW"/>
</dbReference>
<dbReference type="PANTHER" id="PTHR47592:SF30">
    <property type="entry name" value="CCHC-TYPE DOMAIN-CONTAINING PROTEIN"/>
    <property type="match status" value="1"/>
</dbReference>
<name>A0AAW2RXT4_SESRA</name>
<dbReference type="InterPro" id="IPR025724">
    <property type="entry name" value="GAG-pre-integrase_dom"/>
</dbReference>